<dbReference type="Pfam" id="PF00665">
    <property type="entry name" value="rve"/>
    <property type="match status" value="1"/>
</dbReference>
<proteinExistence type="predicted"/>
<feature type="non-terminal residue" evidence="4">
    <location>
        <position position="1"/>
    </location>
</feature>
<dbReference type="AlphaFoldDB" id="A0A845BG88"/>
<dbReference type="InterPro" id="IPR048020">
    <property type="entry name" value="Transpos_IS3"/>
</dbReference>
<evidence type="ECO:0000313" key="5">
    <source>
        <dbReference type="Proteomes" id="UP000460715"/>
    </source>
</evidence>
<feature type="compositionally biased region" description="Polar residues" evidence="1">
    <location>
        <begin position="245"/>
        <end position="254"/>
    </location>
</feature>
<dbReference type="EMBL" id="SNVJ01000043">
    <property type="protein sequence ID" value="MXP66101.1"/>
    <property type="molecule type" value="Genomic_DNA"/>
</dbReference>
<dbReference type="GO" id="GO:0015074">
    <property type="term" value="P:DNA integration"/>
    <property type="evidence" value="ECO:0007669"/>
    <property type="project" value="InterPro"/>
</dbReference>
<accession>A0A845BG88</accession>
<dbReference type="Pfam" id="PF13333">
    <property type="entry name" value="rve_2"/>
    <property type="match status" value="1"/>
</dbReference>
<dbReference type="PANTHER" id="PTHR46889">
    <property type="entry name" value="TRANSPOSASE INSF FOR INSERTION SEQUENCE IS3B-RELATED"/>
    <property type="match status" value="1"/>
</dbReference>
<comment type="caution">
    <text evidence="4">The sequence shown here is derived from an EMBL/GenBank/DDBJ whole genome shotgun (WGS) entry which is preliminary data.</text>
</comment>
<feature type="region of interest" description="Disordered" evidence="1">
    <location>
        <begin position="241"/>
        <end position="308"/>
    </location>
</feature>
<keyword evidence="5" id="KW-1185">Reference proteome</keyword>
<dbReference type="InterPro" id="IPR036397">
    <property type="entry name" value="RNaseH_sf"/>
</dbReference>
<dbReference type="NCBIfam" id="NF033516">
    <property type="entry name" value="transpos_IS3"/>
    <property type="match status" value="1"/>
</dbReference>
<evidence type="ECO:0000256" key="2">
    <source>
        <dbReference type="SAM" id="Phobius"/>
    </source>
</evidence>
<gene>
    <name evidence="4" type="ORF">E0493_22415</name>
</gene>
<organism evidence="4 5">
    <name type="scientific">Teichococcus coralli</name>
    <dbReference type="NCBI Taxonomy" id="2545983"/>
    <lineage>
        <taxon>Bacteria</taxon>
        <taxon>Pseudomonadati</taxon>
        <taxon>Pseudomonadota</taxon>
        <taxon>Alphaproteobacteria</taxon>
        <taxon>Acetobacterales</taxon>
        <taxon>Roseomonadaceae</taxon>
        <taxon>Roseomonas</taxon>
    </lineage>
</organism>
<keyword evidence="2" id="KW-0472">Membrane</keyword>
<dbReference type="SUPFAM" id="SSF53098">
    <property type="entry name" value="Ribonuclease H-like"/>
    <property type="match status" value="1"/>
</dbReference>
<sequence length="336" mass="37134">YRSAIRRQYLTYVALPGGFVYLAVLLDAWSRKVVGYAISRSMDARIAVAALQAPIRNRAPPKGCIHHSDRGSQYASEAYRELLAAHGLTGSMSRRGDPYDNAKIESFMKTPKVEAVYLAAYETFEDVTADLPRFINDVYNSRRLHSSLGYLSPVQFEDQHAQWGGQNHGLSLSACRGALHLLVKPSRERLRPCRSALPFPPAAWWCARMLVLSIICRRSASPPPSAKASTITCHGRDAVQRRNWRNTGFQSPSSAGRAGHGAPVRAIQQMASSTRRWPRADLPPSELAETAKGTKTDHASSVTSPRINANLHARDQRRITSMSGWKAASRQFVPAS</sequence>
<dbReference type="PANTHER" id="PTHR46889:SF7">
    <property type="entry name" value="TRANSPOSASE FOR INSERTION SEQUENCE ELEMENT IS904"/>
    <property type="match status" value="1"/>
</dbReference>
<feature type="transmembrane region" description="Helical" evidence="2">
    <location>
        <begin position="9"/>
        <end position="29"/>
    </location>
</feature>
<dbReference type="Proteomes" id="UP000460715">
    <property type="component" value="Unassembled WGS sequence"/>
</dbReference>
<dbReference type="GO" id="GO:0003676">
    <property type="term" value="F:nucleic acid binding"/>
    <property type="evidence" value="ECO:0007669"/>
    <property type="project" value="InterPro"/>
</dbReference>
<evidence type="ECO:0000256" key="1">
    <source>
        <dbReference type="SAM" id="MobiDB-lite"/>
    </source>
</evidence>
<name>A0A845BG88_9PROT</name>
<evidence type="ECO:0000313" key="4">
    <source>
        <dbReference type="EMBL" id="MXP66101.1"/>
    </source>
</evidence>
<evidence type="ECO:0000259" key="3">
    <source>
        <dbReference type="PROSITE" id="PS50994"/>
    </source>
</evidence>
<protein>
    <submittedName>
        <fullName evidence="4">IS3 family transposase</fullName>
    </submittedName>
</protein>
<dbReference type="OrthoDB" id="9803878at2"/>
<dbReference type="PROSITE" id="PS50994">
    <property type="entry name" value="INTEGRASE"/>
    <property type="match status" value="1"/>
</dbReference>
<keyword evidence="2" id="KW-1133">Transmembrane helix</keyword>
<keyword evidence="2" id="KW-0812">Transmembrane</keyword>
<feature type="domain" description="Integrase catalytic" evidence="3">
    <location>
        <begin position="1"/>
        <end position="161"/>
    </location>
</feature>
<dbReference type="Gene3D" id="3.30.420.10">
    <property type="entry name" value="Ribonuclease H-like superfamily/Ribonuclease H"/>
    <property type="match status" value="1"/>
</dbReference>
<dbReference type="InterPro" id="IPR012337">
    <property type="entry name" value="RNaseH-like_sf"/>
</dbReference>
<dbReference type="InterPro" id="IPR001584">
    <property type="entry name" value="Integrase_cat-core"/>
</dbReference>
<reference evidence="4 5" key="1">
    <citation type="submission" date="2019-03" db="EMBL/GenBank/DDBJ databases">
        <title>Roseomonas sp. a novel Roseomonas species isolated from Sea whip Gorgonian.</title>
        <authorList>
            <person name="Li F."/>
            <person name="Pan X."/>
            <person name="Huang S."/>
            <person name="Li Z."/>
            <person name="Meng B."/>
        </authorList>
    </citation>
    <scope>NUCLEOTIDE SEQUENCE [LARGE SCALE GENOMIC DNA]</scope>
    <source>
        <strain evidence="4 5">M0104</strain>
    </source>
</reference>
<dbReference type="InterPro" id="IPR050900">
    <property type="entry name" value="Transposase_IS3/IS150/IS904"/>
</dbReference>